<dbReference type="InterPro" id="IPR029063">
    <property type="entry name" value="SAM-dependent_MTases_sf"/>
</dbReference>
<evidence type="ECO:0000259" key="2">
    <source>
        <dbReference type="Pfam" id="PF13649"/>
    </source>
</evidence>
<dbReference type="Proteomes" id="UP000000417">
    <property type="component" value="Chromosome"/>
</dbReference>
<dbReference type="GO" id="GO:0008168">
    <property type="term" value="F:methyltransferase activity"/>
    <property type="evidence" value="ECO:0007669"/>
    <property type="project" value="UniProtKB-KW"/>
</dbReference>
<feature type="compositionally biased region" description="Basic and acidic residues" evidence="1">
    <location>
        <begin position="44"/>
        <end position="62"/>
    </location>
</feature>
<keyword evidence="3" id="KW-0489">Methyltransferase</keyword>
<reference evidence="3 4" key="1">
    <citation type="journal article" date="2004" name="Nucleic Acids Res.">
        <title>Genome sequence of Symbiobacterium thermophilum, an uncultivable bacterium that depends on microbial commensalism.</title>
        <authorList>
            <person name="Ueda K."/>
            <person name="Yamashita A."/>
            <person name="Ishikawa J."/>
            <person name="Shimada M."/>
            <person name="Watsuji T."/>
            <person name="Morimura K."/>
            <person name="Ikeda H."/>
            <person name="Hattori M."/>
            <person name="Beppu T."/>
        </authorList>
    </citation>
    <scope>NUCLEOTIDE SEQUENCE [LARGE SCALE GENOMIC DNA]</scope>
    <source>
        <strain evidence="4">T / IAM 14863</strain>
    </source>
</reference>
<evidence type="ECO:0000256" key="1">
    <source>
        <dbReference type="SAM" id="MobiDB-lite"/>
    </source>
</evidence>
<proteinExistence type="predicted"/>
<dbReference type="Pfam" id="PF13649">
    <property type="entry name" value="Methyltransf_25"/>
    <property type="match status" value="1"/>
</dbReference>
<dbReference type="InterPro" id="IPR050508">
    <property type="entry name" value="Methyltransf_Superfamily"/>
</dbReference>
<gene>
    <name evidence="3" type="ordered locus">STH1904</name>
</gene>
<dbReference type="eggNOG" id="COG2226">
    <property type="taxonomic scope" value="Bacteria"/>
</dbReference>
<keyword evidence="4" id="KW-1185">Reference proteome</keyword>
<dbReference type="STRING" id="292459.STH1904"/>
<dbReference type="PANTHER" id="PTHR42912">
    <property type="entry name" value="METHYLTRANSFERASE"/>
    <property type="match status" value="1"/>
</dbReference>
<dbReference type="SUPFAM" id="SSF53335">
    <property type="entry name" value="S-adenosyl-L-methionine-dependent methyltransferases"/>
    <property type="match status" value="1"/>
</dbReference>
<dbReference type="HOGENOM" id="CLU_969525_0_0_9"/>
<organism evidence="3 4">
    <name type="scientific">Symbiobacterium thermophilum (strain DSM 24528 / JCM 14929 / IAM 14863 / T)</name>
    <dbReference type="NCBI Taxonomy" id="292459"/>
    <lineage>
        <taxon>Bacteria</taxon>
        <taxon>Bacillati</taxon>
        <taxon>Bacillota</taxon>
        <taxon>Clostridia</taxon>
        <taxon>Eubacteriales</taxon>
        <taxon>Symbiobacteriaceae</taxon>
        <taxon>Symbiobacterium</taxon>
    </lineage>
</organism>
<evidence type="ECO:0000313" key="4">
    <source>
        <dbReference type="Proteomes" id="UP000000417"/>
    </source>
</evidence>
<dbReference type="InterPro" id="IPR041698">
    <property type="entry name" value="Methyltransf_25"/>
</dbReference>
<dbReference type="GO" id="GO:0032259">
    <property type="term" value="P:methylation"/>
    <property type="evidence" value="ECO:0007669"/>
    <property type="project" value="UniProtKB-KW"/>
</dbReference>
<sequence length="287" mass="31062">MVPLSRDPNTYNGQPLACIFVASQRDQAVTKTEYGSESFSRPVCSEDSRRVPHQSQRKDLHRPPQISEGGTLQMPRTPEEGRALFDRWARTYDLDLAGQDGPKAGPLVGYAETLRIAAEQVPVAPGMSVLDVGIGTGAFAARFRGRGVRVSGVDPSPAMLDACRGKHPGFTLRVGDFNAIPFDSGEFDMVISSFAFHEVPPGGRLAACRELARVLKPGGALCLVDILFASPAALAAAREAIGERWDDEEDYPLVGDLDQLLHEAGIGGSRWRQTAPCHWMVLARKPA</sequence>
<protein>
    <submittedName>
        <fullName evidence="3">Putative methyltransferase</fullName>
    </submittedName>
</protein>
<evidence type="ECO:0000313" key="3">
    <source>
        <dbReference type="EMBL" id="BAD40889.1"/>
    </source>
</evidence>
<keyword evidence="3" id="KW-0808">Transferase</keyword>
<name>Q67N54_SYMTH</name>
<dbReference type="AlphaFoldDB" id="Q67N54"/>
<dbReference type="EMBL" id="AP006840">
    <property type="protein sequence ID" value="BAD40889.1"/>
    <property type="molecule type" value="Genomic_DNA"/>
</dbReference>
<feature type="domain" description="Methyltransferase" evidence="2">
    <location>
        <begin position="129"/>
        <end position="219"/>
    </location>
</feature>
<accession>Q67N54</accession>
<dbReference type="Gene3D" id="3.40.50.150">
    <property type="entry name" value="Vaccinia Virus protein VP39"/>
    <property type="match status" value="1"/>
</dbReference>
<feature type="region of interest" description="Disordered" evidence="1">
    <location>
        <begin position="32"/>
        <end position="78"/>
    </location>
</feature>
<dbReference type="KEGG" id="sth:STH1904"/>
<dbReference type="CDD" id="cd02440">
    <property type="entry name" value="AdoMet_MTases"/>
    <property type="match status" value="1"/>
</dbReference>